<reference evidence="1 2" key="1">
    <citation type="submission" date="2015-10" db="EMBL/GenBank/DDBJ databases">
        <title>Candidatus Desulfofervidus auxilii, a hydrogenotrophic sulfate-reducing bacterium involved in the thermophilic anaerobic oxidation of methane.</title>
        <authorList>
            <person name="Krukenberg V."/>
            <person name="Richter M."/>
            <person name="Wegener G."/>
        </authorList>
    </citation>
    <scope>NUCLEOTIDE SEQUENCE [LARGE SCALE GENOMIC DNA]</scope>
    <source>
        <strain evidence="1 2">HS1</strain>
    </source>
</reference>
<dbReference type="InterPro" id="IPR011006">
    <property type="entry name" value="CheY-like_superfamily"/>
</dbReference>
<dbReference type="SUPFAM" id="SSF52172">
    <property type="entry name" value="CheY-like"/>
    <property type="match status" value="1"/>
</dbReference>
<proteinExistence type="predicted"/>
<name>A0A7U4QL68_DESA2</name>
<sequence>MLNFQQMPTILVIEDDKDIVNLIAYHLEKEKYKVVLRRMSSSPEKHFLKADRFEE</sequence>
<dbReference type="EMBL" id="CP013015">
    <property type="protein sequence ID" value="AMM41374.1"/>
    <property type="molecule type" value="Genomic_DNA"/>
</dbReference>
<gene>
    <name evidence="1" type="ORF">HS1_001578</name>
</gene>
<keyword evidence="2" id="KW-1185">Reference proteome</keyword>
<accession>A0A7U4QL68</accession>
<organism evidence="1 2">
    <name type="scientific">Desulfofervidus auxilii</name>
    <dbReference type="NCBI Taxonomy" id="1621989"/>
    <lineage>
        <taxon>Bacteria</taxon>
        <taxon>Pseudomonadati</taxon>
        <taxon>Thermodesulfobacteriota</taxon>
        <taxon>Candidatus Desulfofervidia</taxon>
        <taxon>Candidatus Desulfofervidales</taxon>
        <taxon>Candidatus Desulfofervidaceae</taxon>
        <taxon>Candidatus Desulfofervidus</taxon>
    </lineage>
</organism>
<evidence type="ECO:0000313" key="1">
    <source>
        <dbReference type="EMBL" id="AMM41374.1"/>
    </source>
</evidence>
<dbReference type="Gene3D" id="3.40.50.2300">
    <property type="match status" value="1"/>
</dbReference>
<dbReference type="AlphaFoldDB" id="A0A7U4QL68"/>
<protein>
    <recommendedName>
        <fullName evidence="3">Response regulator transcription factor</fullName>
    </recommendedName>
</protein>
<evidence type="ECO:0000313" key="2">
    <source>
        <dbReference type="Proteomes" id="UP000070560"/>
    </source>
</evidence>
<evidence type="ECO:0008006" key="3">
    <source>
        <dbReference type="Google" id="ProtNLM"/>
    </source>
</evidence>
<dbReference type="KEGG" id="daw:HS1_001578"/>
<dbReference type="Proteomes" id="UP000070560">
    <property type="component" value="Chromosome"/>
</dbReference>